<dbReference type="InterPro" id="IPR003594">
    <property type="entry name" value="HATPase_dom"/>
</dbReference>
<dbReference type="SMART" id="SM00065">
    <property type="entry name" value="GAF"/>
    <property type="match status" value="1"/>
</dbReference>
<dbReference type="Gene3D" id="3.30.565.10">
    <property type="entry name" value="Histidine kinase-like ATPase, C-terminal domain"/>
    <property type="match status" value="1"/>
</dbReference>
<comment type="catalytic activity">
    <reaction evidence="1">
        <text>ATP + protein L-histidine = ADP + protein N-phospho-L-histidine.</text>
        <dbReference type="EC" id="2.7.13.3"/>
    </reaction>
</comment>
<organism evidence="13 14">
    <name type="scientific">Leeuwenhoekiella aequorea</name>
    <dbReference type="NCBI Taxonomy" id="283736"/>
    <lineage>
        <taxon>Bacteria</taxon>
        <taxon>Pseudomonadati</taxon>
        <taxon>Bacteroidota</taxon>
        <taxon>Flavobacteriia</taxon>
        <taxon>Flavobacteriales</taxon>
        <taxon>Flavobacteriaceae</taxon>
        <taxon>Leeuwenhoekiella</taxon>
    </lineage>
</organism>
<keyword evidence="9" id="KW-0157">Chromophore</keyword>
<dbReference type="PROSITE" id="PS50109">
    <property type="entry name" value="HIS_KIN"/>
    <property type="match status" value="1"/>
</dbReference>
<dbReference type="Gene3D" id="3.30.450.40">
    <property type="match status" value="1"/>
</dbReference>
<dbReference type="InterPro" id="IPR013654">
    <property type="entry name" value="PAS_2"/>
</dbReference>
<comment type="caution">
    <text evidence="13">The sequence shown here is derived from an EMBL/GenBank/DDBJ whole genome shotgun (WGS) entry which is preliminary data.</text>
</comment>
<keyword evidence="6" id="KW-0716">Sensory transduction</keyword>
<dbReference type="EC" id="2.7.13.3" evidence="3"/>
<evidence type="ECO:0000313" key="13">
    <source>
        <dbReference type="EMBL" id="RXG23839.1"/>
    </source>
</evidence>
<evidence type="ECO:0000256" key="3">
    <source>
        <dbReference type="ARBA" id="ARBA00012438"/>
    </source>
</evidence>
<dbReference type="InterPro" id="IPR036097">
    <property type="entry name" value="HisK_dim/P_sf"/>
</dbReference>
<dbReference type="OrthoDB" id="9766459at2"/>
<accession>A0A4Q0PCU2</accession>
<evidence type="ECO:0000259" key="11">
    <source>
        <dbReference type="PROSITE" id="PS50046"/>
    </source>
</evidence>
<dbReference type="GO" id="GO:0000155">
    <property type="term" value="F:phosphorelay sensor kinase activity"/>
    <property type="evidence" value="ECO:0007669"/>
    <property type="project" value="InterPro"/>
</dbReference>
<dbReference type="Pfam" id="PF02518">
    <property type="entry name" value="HATPase_c"/>
    <property type="match status" value="1"/>
</dbReference>
<evidence type="ECO:0000256" key="8">
    <source>
        <dbReference type="ARBA" id="ARBA00022777"/>
    </source>
</evidence>
<dbReference type="PROSITE" id="PS50046">
    <property type="entry name" value="PHYTOCHROME_2"/>
    <property type="match status" value="1"/>
</dbReference>
<dbReference type="GO" id="GO:0006355">
    <property type="term" value="P:regulation of DNA-templated transcription"/>
    <property type="evidence" value="ECO:0007669"/>
    <property type="project" value="InterPro"/>
</dbReference>
<dbReference type="GO" id="GO:0009584">
    <property type="term" value="P:detection of visible light"/>
    <property type="evidence" value="ECO:0007669"/>
    <property type="project" value="InterPro"/>
</dbReference>
<dbReference type="GO" id="GO:0000156">
    <property type="term" value="F:phosphorelay response regulator activity"/>
    <property type="evidence" value="ECO:0007669"/>
    <property type="project" value="TreeGrafter"/>
</dbReference>
<keyword evidence="7" id="KW-0808">Transferase</keyword>
<evidence type="ECO:0000256" key="1">
    <source>
        <dbReference type="ARBA" id="ARBA00000085"/>
    </source>
</evidence>
<dbReference type="InterPro" id="IPR050351">
    <property type="entry name" value="BphY/WalK/GraS-like"/>
</dbReference>
<dbReference type="GO" id="GO:0030295">
    <property type="term" value="F:protein kinase activator activity"/>
    <property type="evidence" value="ECO:0007669"/>
    <property type="project" value="TreeGrafter"/>
</dbReference>
<name>A0A4Q0PCU2_9FLAO</name>
<feature type="domain" description="Phytochrome chromophore attachment site" evidence="11">
    <location>
        <begin position="144"/>
        <end position="302"/>
    </location>
</feature>
<dbReference type="Pfam" id="PF00360">
    <property type="entry name" value="PHY"/>
    <property type="match status" value="1"/>
</dbReference>
<evidence type="ECO:0000313" key="14">
    <source>
        <dbReference type="Proteomes" id="UP000289238"/>
    </source>
</evidence>
<dbReference type="InterPro" id="IPR036890">
    <property type="entry name" value="HATPase_C_sf"/>
</dbReference>
<dbReference type="Gene3D" id="3.30.450.270">
    <property type="match status" value="1"/>
</dbReference>
<sequence>MKEGSSELYPEDLKLIDCDKEPIHIIGKIQSHGYLLVCDATTLEITYCSENIDTLFNKSISELLGSSLESLVEDHLINDLENATNHVKLSPVRLHLNNEDILLIAHKTGNSILLEFENFQESQNAFDYQIQLSEVVTRLSEQNNEQQMCDVAVDLIKKLYDYNRVMIYKFDENWDGIVISEARDQGMETWLGLRYPASDIPKQARDLFLKQGVRIISDVNEAPVSILAHQGVERNNPVDLTLSELRGTSPIHIEYLQNMNVGASLTAAIIFKGTLWGLIACHHYTPKFVNYYERQSCKFLTQVFSSQLLLSTTNTLLEKVNESANLRNTLMKQISENWDISEGLVKGDMNLLDLNDASGAALYIDDIVYRLGDAPEERDIFKFISEIKKRSTQNLFQSNEFILDLDCDKDLIRKASGVLCVFISKFKDDCLIWFKPEKKSTVNWAGNPDKSFTNEKNFRISPRKSFEKWSVSQEKKSEPWQDYEVEAASVLRQNISEIILKKYEEVKTLNNKLTIAYEDLETFSYSVAHDLRAPLRGIDGFTQILKEDYYEELDDFGKSAIETILDSASNMNQLIDNILEFSKVTQYETERAPFDLAKITNDILDFLNVRLNHPKLKITIDANMPMLNGDAKMVTQLMQNLLTNAIKYTGKAEEPYIEVGSTLLNGDLFYYVKDNGIGFDQKHEHRIFKLFNRLVGEEYEGSGIGLAIVARIVKKHSGIITVKSAINEGSTFFFNLG</sequence>
<keyword evidence="10" id="KW-0675">Receptor</keyword>
<dbReference type="PRINTS" id="PR01033">
    <property type="entry name" value="PHYTOCHROME"/>
</dbReference>
<dbReference type="SMART" id="SM00388">
    <property type="entry name" value="HisKA"/>
    <property type="match status" value="1"/>
</dbReference>
<dbReference type="SUPFAM" id="SSF55874">
    <property type="entry name" value="ATPase domain of HSP90 chaperone/DNA topoisomerase II/histidine kinase"/>
    <property type="match status" value="1"/>
</dbReference>
<dbReference type="PANTHER" id="PTHR42878">
    <property type="entry name" value="TWO-COMPONENT HISTIDINE KINASE"/>
    <property type="match status" value="1"/>
</dbReference>
<dbReference type="InterPro" id="IPR016132">
    <property type="entry name" value="Phyto_chromo_attachment"/>
</dbReference>
<dbReference type="InterPro" id="IPR013515">
    <property type="entry name" value="Phytochrome_cen-reg"/>
</dbReference>
<protein>
    <recommendedName>
        <fullName evidence="3">histidine kinase</fullName>
        <ecNumber evidence="3">2.7.13.3</ecNumber>
    </recommendedName>
</protein>
<dbReference type="Pfam" id="PF08446">
    <property type="entry name" value="PAS_2"/>
    <property type="match status" value="1"/>
</dbReference>
<dbReference type="CDD" id="cd00082">
    <property type="entry name" value="HisKA"/>
    <property type="match status" value="1"/>
</dbReference>
<keyword evidence="4" id="KW-0600">Photoreceptor protein</keyword>
<evidence type="ECO:0000259" key="12">
    <source>
        <dbReference type="PROSITE" id="PS50109"/>
    </source>
</evidence>
<evidence type="ECO:0000256" key="7">
    <source>
        <dbReference type="ARBA" id="ARBA00022679"/>
    </source>
</evidence>
<keyword evidence="8 13" id="KW-0418">Kinase</keyword>
<dbReference type="EMBL" id="QOVM01000002">
    <property type="protein sequence ID" value="RXG23839.1"/>
    <property type="molecule type" value="Genomic_DNA"/>
</dbReference>
<dbReference type="FunFam" id="3.30.565.10:FF:000006">
    <property type="entry name" value="Sensor histidine kinase WalK"/>
    <property type="match status" value="1"/>
</dbReference>
<evidence type="ECO:0000256" key="10">
    <source>
        <dbReference type="ARBA" id="ARBA00023170"/>
    </source>
</evidence>
<reference evidence="13 14" key="1">
    <citation type="submission" date="2018-07" db="EMBL/GenBank/DDBJ databases">
        <title>Leeuwenhoekiella genomics.</title>
        <authorList>
            <person name="Tahon G."/>
            <person name="Willems A."/>
        </authorList>
    </citation>
    <scope>NUCLEOTIDE SEQUENCE [LARGE SCALE GENOMIC DNA]</scope>
    <source>
        <strain evidence="13 14">LMG 22550</strain>
    </source>
</reference>
<dbReference type="InterPro" id="IPR029016">
    <property type="entry name" value="GAF-like_dom_sf"/>
</dbReference>
<dbReference type="InterPro" id="IPR003018">
    <property type="entry name" value="GAF"/>
</dbReference>
<dbReference type="InterPro" id="IPR043150">
    <property type="entry name" value="Phytochrome_PHY_sf"/>
</dbReference>
<evidence type="ECO:0000256" key="4">
    <source>
        <dbReference type="ARBA" id="ARBA00022543"/>
    </source>
</evidence>
<keyword evidence="5" id="KW-0597">Phosphoprotein</keyword>
<evidence type="ECO:0000256" key="2">
    <source>
        <dbReference type="ARBA" id="ARBA00006402"/>
    </source>
</evidence>
<dbReference type="Gene3D" id="3.30.450.20">
    <property type="entry name" value="PAS domain"/>
    <property type="match status" value="1"/>
</dbReference>
<gene>
    <name evidence="13" type="ORF">DSM00_1455</name>
</gene>
<dbReference type="InterPro" id="IPR003661">
    <property type="entry name" value="HisK_dim/P_dom"/>
</dbReference>
<dbReference type="PANTHER" id="PTHR42878:SF15">
    <property type="entry name" value="BACTERIOPHYTOCHROME"/>
    <property type="match status" value="1"/>
</dbReference>
<dbReference type="Pfam" id="PF00512">
    <property type="entry name" value="HisKA"/>
    <property type="match status" value="1"/>
</dbReference>
<dbReference type="Proteomes" id="UP000289238">
    <property type="component" value="Unassembled WGS sequence"/>
</dbReference>
<dbReference type="SUPFAM" id="SSF47384">
    <property type="entry name" value="Homodimeric domain of signal transducing histidine kinase"/>
    <property type="match status" value="1"/>
</dbReference>
<dbReference type="SUPFAM" id="SSF55785">
    <property type="entry name" value="PYP-like sensor domain (PAS domain)"/>
    <property type="match status" value="1"/>
</dbReference>
<dbReference type="InterPro" id="IPR005467">
    <property type="entry name" value="His_kinase_dom"/>
</dbReference>
<proteinExistence type="inferred from homology"/>
<comment type="similarity">
    <text evidence="2">In the N-terminal section; belongs to the phytochrome family.</text>
</comment>
<evidence type="ECO:0000256" key="6">
    <source>
        <dbReference type="ARBA" id="ARBA00022606"/>
    </source>
</evidence>
<feature type="domain" description="Histidine kinase" evidence="12">
    <location>
        <begin position="526"/>
        <end position="737"/>
    </location>
</feature>
<keyword evidence="14" id="KW-1185">Reference proteome</keyword>
<dbReference type="InterPro" id="IPR035965">
    <property type="entry name" value="PAS-like_dom_sf"/>
</dbReference>
<dbReference type="Pfam" id="PF01590">
    <property type="entry name" value="GAF"/>
    <property type="match status" value="1"/>
</dbReference>
<dbReference type="RefSeq" id="WP_128757339.1">
    <property type="nucleotide sequence ID" value="NZ_QOVM01000002.1"/>
</dbReference>
<dbReference type="GO" id="GO:0007234">
    <property type="term" value="P:osmosensory signaling via phosphorelay pathway"/>
    <property type="evidence" value="ECO:0007669"/>
    <property type="project" value="TreeGrafter"/>
</dbReference>
<dbReference type="AlphaFoldDB" id="A0A4Q0PCU2"/>
<dbReference type="InterPro" id="IPR001294">
    <property type="entry name" value="Phytochrome"/>
</dbReference>
<evidence type="ECO:0000256" key="5">
    <source>
        <dbReference type="ARBA" id="ARBA00022553"/>
    </source>
</evidence>
<dbReference type="SMART" id="SM00387">
    <property type="entry name" value="HATPase_c"/>
    <property type="match status" value="1"/>
</dbReference>
<dbReference type="GO" id="GO:0009881">
    <property type="term" value="F:photoreceptor activity"/>
    <property type="evidence" value="ECO:0007669"/>
    <property type="project" value="UniProtKB-KW"/>
</dbReference>
<dbReference type="SUPFAM" id="SSF55781">
    <property type="entry name" value="GAF domain-like"/>
    <property type="match status" value="2"/>
</dbReference>
<evidence type="ECO:0000256" key="9">
    <source>
        <dbReference type="ARBA" id="ARBA00022991"/>
    </source>
</evidence>
<dbReference type="Gene3D" id="1.10.287.130">
    <property type="match status" value="1"/>
</dbReference>